<evidence type="ECO:0000256" key="3">
    <source>
        <dbReference type="ARBA" id="ARBA00009409"/>
    </source>
</evidence>
<dbReference type="Gene3D" id="3.20.190.10">
    <property type="entry name" value="MutM-like, N-terminal"/>
    <property type="match status" value="1"/>
</dbReference>
<dbReference type="EC" id="4.2.99.18" evidence="6"/>
<evidence type="ECO:0000256" key="4">
    <source>
        <dbReference type="ARBA" id="ARBA00011245"/>
    </source>
</evidence>
<evidence type="ECO:0000256" key="14">
    <source>
        <dbReference type="ARBA" id="ARBA00023204"/>
    </source>
</evidence>
<dbReference type="GO" id="GO:0006284">
    <property type="term" value="P:base-excision repair"/>
    <property type="evidence" value="ECO:0007669"/>
    <property type="project" value="InterPro"/>
</dbReference>
<gene>
    <name evidence="23" type="primary">mutM</name>
    <name evidence="23" type="ORF">HRJ53_18770</name>
</gene>
<sequence length="276" mass="31585">MPEVEAVVRTLRTLVQGQRIRRVRVFHPIAVKPQKASRLADLATNRLIQRVDRKGKYVLLALDRGLLTVHFRLDGQLIWFLDRRELLERANVKENGVHVDVALEFAKGVLGFADRRHFGRVYAWDCLEDSPGLTSLGVDALSKNFVVPRFLELVAASARPLKDFLLDQSRVAGLGNIYSCESLWHARLDPRRRAKSLKPEEARRLHKAIVSVLARALECCLHPAPDFHDSQWWFQGLEKILRAYGREGEPCRRCGAAIQRIEQGGRSTYFCRKCQK</sequence>
<dbReference type="Pfam" id="PF06827">
    <property type="entry name" value="zf-FPG_IleRS"/>
    <property type="match status" value="1"/>
</dbReference>
<proteinExistence type="inferred from homology"/>
<evidence type="ECO:0000256" key="8">
    <source>
        <dbReference type="ARBA" id="ARBA00022723"/>
    </source>
</evidence>
<feature type="domain" description="Formamidopyrimidine-DNA glycosylase catalytic" evidence="22">
    <location>
        <begin position="1"/>
        <end position="119"/>
    </location>
</feature>
<dbReference type="NCBIfam" id="NF002211">
    <property type="entry name" value="PRK01103.1"/>
    <property type="match status" value="1"/>
</dbReference>
<dbReference type="FunFam" id="1.10.8.50:FF:000003">
    <property type="entry name" value="Formamidopyrimidine-DNA glycosylase"/>
    <property type="match status" value="1"/>
</dbReference>
<evidence type="ECO:0000313" key="24">
    <source>
        <dbReference type="Proteomes" id="UP000567293"/>
    </source>
</evidence>
<dbReference type="SMART" id="SM01232">
    <property type="entry name" value="H2TH"/>
    <property type="match status" value="1"/>
</dbReference>
<comment type="caution">
    <text evidence="23">The sequence shown here is derived from an EMBL/GenBank/DDBJ whole genome shotgun (WGS) entry which is preliminary data.</text>
</comment>
<comment type="catalytic activity">
    <reaction evidence="1">
        <text>Hydrolysis of DNA containing ring-opened 7-methylguanine residues, releasing 2,6-diamino-4-hydroxy-5-(N-methyl)formamidopyrimidine.</text>
        <dbReference type="EC" id="3.2.2.23"/>
    </reaction>
</comment>
<dbReference type="GO" id="GO:0003684">
    <property type="term" value="F:damaged DNA binding"/>
    <property type="evidence" value="ECO:0007669"/>
    <property type="project" value="InterPro"/>
</dbReference>
<name>A0A7V8SYJ5_9BACT</name>
<dbReference type="InterPro" id="IPR000214">
    <property type="entry name" value="Znf_DNA_glyclase/AP_lyase"/>
</dbReference>
<protein>
    <recommendedName>
        <fullName evidence="7">Formamidopyrimidine-DNA glycosylase</fullName>
        <ecNumber evidence="5">3.2.2.23</ecNumber>
        <ecNumber evidence="6">4.2.99.18</ecNumber>
    </recommendedName>
    <alternativeName>
        <fullName evidence="18">DNA-(apurinic or apyrimidinic site) lyase MutM</fullName>
    </alternativeName>
</protein>
<dbReference type="InterPro" id="IPR010979">
    <property type="entry name" value="Ribosomal_uS13-like_H2TH"/>
</dbReference>
<dbReference type="SMART" id="SM00898">
    <property type="entry name" value="Fapy_DNA_glyco"/>
    <property type="match status" value="1"/>
</dbReference>
<dbReference type="GO" id="GO:0034039">
    <property type="term" value="F:8-oxo-7,8-dihydroguanine DNA N-glycosylase activity"/>
    <property type="evidence" value="ECO:0007669"/>
    <property type="project" value="TreeGrafter"/>
</dbReference>
<dbReference type="Pfam" id="PF06831">
    <property type="entry name" value="H2TH"/>
    <property type="match status" value="1"/>
</dbReference>
<keyword evidence="13" id="KW-0238">DNA-binding</keyword>
<dbReference type="PROSITE" id="PS51066">
    <property type="entry name" value="ZF_FPG_2"/>
    <property type="match status" value="1"/>
</dbReference>
<evidence type="ECO:0000256" key="10">
    <source>
        <dbReference type="ARBA" id="ARBA00022771"/>
    </source>
</evidence>
<evidence type="ECO:0000256" key="1">
    <source>
        <dbReference type="ARBA" id="ARBA00001668"/>
    </source>
</evidence>
<comment type="subunit">
    <text evidence="4">Monomer.</text>
</comment>
<dbReference type="PANTHER" id="PTHR22993">
    <property type="entry name" value="FORMAMIDOPYRIMIDINE-DNA GLYCOSYLASE"/>
    <property type="match status" value="1"/>
</dbReference>
<feature type="domain" description="FPG-type" evidence="21">
    <location>
        <begin position="242"/>
        <end position="276"/>
    </location>
</feature>
<keyword evidence="24" id="KW-1185">Reference proteome</keyword>
<dbReference type="PROSITE" id="PS51068">
    <property type="entry name" value="FPG_CAT"/>
    <property type="match status" value="1"/>
</dbReference>
<evidence type="ECO:0000259" key="22">
    <source>
        <dbReference type="PROSITE" id="PS51068"/>
    </source>
</evidence>
<dbReference type="GO" id="GO:0140078">
    <property type="term" value="F:class I DNA-(apurinic or apyrimidinic site) endonuclease activity"/>
    <property type="evidence" value="ECO:0007669"/>
    <property type="project" value="UniProtKB-EC"/>
</dbReference>
<dbReference type="GO" id="GO:0008270">
    <property type="term" value="F:zinc ion binding"/>
    <property type="evidence" value="ECO:0007669"/>
    <property type="project" value="UniProtKB-KW"/>
</dbReference>
<keyword evidence="17 23" id="KW-0326">Glycosidase</keyword>
<evidence type="ECO:0000256" key="2">
    <source>
        <dbReference type="ARBA" id="ARBA00001947"/>
    </source>
</evidence>
<keyword evidence="10 20" id="KW-0863">Zinc-finger</keyword>
<comment type="cofactor">
    <cofactor evidence="2">
        <name>Zn(2+)</name>
        <dbReference type="ChEBI" id="CHEBI:29105"/>
    </cofactor>
</comment>
<keyword evidence="16" id="KW-0511">Multifunctional enzyme</keyword>
<dbReference type="InterPro" id="IPR010663">
    <property type="entry name" value="Znf_FPG/IleRS"/>
</dbReference>
<evidence type="ECO:0000259" key="21">
    <source>
        <dbReference type="PROSITE" id="PS51066"/>
    </source>
</evidence>
<evidence type="ECO:0000256" key="18">
    <source>
        <dbReference type="ARBA" id="ARBA00030638"/>
    </source>
</evidence>
<dbReference type="InterPro" id="IPR015886">
    <property type="entry name" value="H2TH_FPG"/>
</dbReference>
<dbReference type="Gene3D" id="1.10.8.50">
    <property type="match status" value="1"/>
</dbReference>
<dbReference type="AlphaFoldDB" id="A0A7V8SYJ5"/>
<dbReference type="SUPFAM" id="SSF46946">
    <property type="entry name" value="S13-like H2TH domain"/>
    <property type="match status" value="1"/>
</dbReference>
<dbReference type="NCBIfam" id="TIGR00577">
    <property type="entry name" value="fpg"/>
    <property type="match status" value="1"/>
</dbReference>
<keyword evidence="15" id="KW-0456">Lyase</keyword>
<dbReference type="SUPFAM" id="SSF57716">
    <property type="entry name" value="Glucocorticoid receptor-like (DNA-binding domain)"/>
    <property type="match status" value="1"/>
</dbReference>
<evidence type="ECO:0000256" key="12">
    <source>
        <dbReference type="ARBA" id="ARBA00022833"/>
    </source>
</evidence>
<keyword evidence="14" id="KW-0234">DNA repair</keyword>
<keyword evidence="8" id="KW-0479">Metal-binding</keyword>
<evidence type="ECO:0000256" key="20">
    <source>
        <dbReference type="PROSITE-ProRule" id="PRU00391"/>
    </source>
</evidence>
<dbReference type="EC" id="3.2.2.23" evidence="5"/>
<dbReference type="EMBL" id="JACDQQ010001795">
    <property type="protein sequence ID" value="MBA0087031.1"/>
    <property type="molecule type" value="Genomic_DNA"/>
</dbReference>
<dbReference type="InterPro" id="IPR035937">
    <property type="entry name" value="FPG_N"/>
</dbReference>
<dbReference type="SUPFAM" id="SSF81624">
    <property type="entry name" value="N-terminal domain of MutM-like DNA repair proteins"/>
    <property type="match status" value="1"/>
</dbReference>
<organism evidence="23 24">
    <name type="scientific">Candidatus Acidiferrum panamense</name>
    <dbReference type="NCBI Taxonomy" id="2741543"/>
    <lineage>
        <taxon>Bacteria</taxon>
        <taxon>Pseudomonadati</taxon>
        <taxon>Acidobacteriota</taxon>
        <taxon>Terriglobia</taxon>
        <taxon>Candidatus Acidiferrales</taxon>
        <taxon>Candidatus Acidiferrum</taxon>
    </lineage>
</organism>
<keyword evidence="12" id="KW-0862">Zinc</keyword>
<evidence type="ECO:0000256" key="15">
    <source>
        <dbReference type="ARBA" id="ARBA00023239"/>
    </source>
</evidence>
<comment type="similarity">
    <text evidence="3">Belongs to the FPG family.</text>
</comment>
<evidence type="ECO:0000256" key="17">
    <source>
        <dbReference type="ARBA" id="ARBA00023295"/>
    </source>
</evidence>
<evidence type="ECO:0000313" key="23">
    <source>
        <dbReference type="EMBL" id="MBA0087031.1"/>
    </source>
</evidence>
<dbReference type="Pfam" id="PF01149">
    <property type="entry name" value="Fapy_DNA_glyco"/>
    <property type="match status" value="1"/>
</dbReference>
<keyword evidence="11 23" id="KW-0378">Hydrolase</keyword>
<evidence type="ECO:0000256" key="11">
    <source>
        <dbReference type="ARBA" id="ARBA00022801"/>
    </source>
</evidence>
<dbReference type="Proteomes" id="UP000567293">
    <property type="component" value="Unassembled WGS sequence"/>
</dbReference>
<dbReference type="InterPro" id="IPR020629">
    <property type="entry name" value="FPG_Glyclase"/>
</dbReference>
<evidence type="ECO:0000256" key="16">
    <source>
        <dbReference type="ARBA" id="ARBA00023268"/>
    </source>
</evidence>
<evidence type="ECO:0000256" key="19">
    <source>
        <dbReference type="ARBA" id="ARBA00044632"/>
    </source>
</evidence>
<dbReference type="InterPro" id="IPR012319">
    <property type="entry name" value="FPG_cat"/>
</dbReference>
<evidence type="ECO:0000256" key="13">
    <source>
        <dbReference type="ARBA" id="ARBA00023125"/>
    </source>
</evidence>
<evidence type="ECO:0000256" key="7">
    <source>
        <dbReference type="ARBA" id="ARBA00016240"/>
    </source>
</evidence>
<comment type="catalytic activity">
    <reaction evidence="19">
        <text>2'-deoxyribonucleotide-(2'-deoxyribose 5'-phosphate)-2'-deoxyribonucleotide-DNA = a 3'-end 2'-deoxyribonucleotide-(2,3-dehydro-2,3-deoxyribose 5'-phosphate)-DNA + a 5'-end 5'-phospho-2'-deoxyribonucleoside-DNA + H(+)</text>
        <dbReference type="Rhea" id="RHEA:66592"/>
        <dbReference type="Rhea" id="RHEA-COMP:13180"/>
        <dbReference type="Rhea" id="RHEA-COMP:16897"/>
        <dbReference type="Rhea" id="RHEA-COMP:17067"/>
        <dbReference type="ChEBI" id="CHEBI:15378"/>
        <dbReference type="ChEBI" id="CHEBI:136412"/>
        <dbReference type="ChEBI" id="CHEBI:157695"/>
        <dbReference type="ChEBI" id="CHEBI:167181"/>
        <dbReference type="EC" id="4.2.99.18"/>
    </reaction>
</comment>
<evidence type="ECO:0000256" key="5">
    <source>
        <dbReference type="ARBA" id="ARBA00012024"/>
    </source>
</evidence>
<keyword evidence="9" id="KW-0227">DNA damage</keyword>
<accession>A0A7V8SYJ5</accession>
<evidence type="ECO:0000256" key="9">
    <source>
        <dbReference type="ARBA" id="ARBA00022763"/>
    </source>
</evidence>
<dbReference type="PANTHER" id="PTHR22993:SF9">
    <property type="entry name" value="FORMAMIDOPYRIMIDINE-DNA GLYCOSYLASE"/>
    <property type="match status" value="1"/>
</dbReference>
<reference evidence="23" key="1">
    <citation type="submission" date="2020-06" db="EMBL/GenBank/DDBJ databases">
        <title>Legume-microbial interactions unlock mineral nutrients during tropical forest succession.</title>
        <authorList>
            <person name="Epihov D.Z."/>
        </authorList>
    </citation>
    <scope>NUCLEOTIDE SEQUENCE [LARGE SCALE GENOMIC DNA]</scope>
    <source>
        <strain evidence="23">Pan2503</strain>
    </source>
</reference>
<dbReference type="PROSITE" id="PS01242">
    <property type="entry name" value="ZF_FPG_1"/>
    <property type="match status" value="1"/>
</dbReference>
<evidence type="ECO:0000256" key="6">
    <source>
        <dbReference type="ARBA" id="ARBA00012720"/>
    </source>
</evidence>
<dbReference type="InterPro" id="IPR015887">
    <property type="entry name" value="DNA_glyclase_Znf_dom_DNA_BS"/>
</dbReference>